<organism evidence="2 3">
    <name type="scientific">Brassicogethes aeneus</name>
    <name type="common">Rape pollen beetle</name>
    <name type="synonym">Meligethes aeneus</name>
    <dbReference type="NCBI Taxonomy" id="1431903"/>
    <lineage>
        <taxon>Eukaryota</taxon>
        <taxon>Metazoa</taxon>
        <taxon>Ecdysozoa</taxon>
        <taxon>Arthropoda</taxon>
        <taxon>Hexapoda</taxon>
        <taxon>Insecta</taxon>
        <taxon>Pterygota</taxon>
        <taxon>Neoptera</taxon>
        <taxon>Endopterygota</taxon>
        <taxon>Coleoptera</taxon>
        <taxon>Polyphaga</taxon>
        <taxon>Cucujiformia</taxon>
        <taxon>Nitidulidae</taxon>
        <taxon>Meligethinae</taxon>
        <taxon>Brassicogethes</taxon>
    </lineage>
</organism>
<keyword evidence="3" id="KW-1185">Reference proteome</keyword>
<feature type="compositionally biased region" description="Low complexity" evidence="1">
    <location>
        <begin position="32"/>
        <end position="57"/>
    </location>
</feature>
<name>A0A9P0AQF9_BRAAE</name>
<accession>A0A9P0AQF9</accession>
<feature type="region of interest" description="Disordered" evidence="1">
    <location>
        <begin position="1"/>
        <end position="92"/>
    </location>
</feature>
<gene>
    <name evidence="2" type="ORF">MELIAE_LOCUS1109</name>
</gene>
<protein>
    <submittedName>
        <fullName evidence="2">Uncharacterized protein</fullName>
    </submittedName>
</protein>
<dbReference type="AlphaFoldDB" id="A0A9P0AQF9"/>
<feature type="compositionally biased region" description="Polar residues" evidence="1">
    <location>
        <begin position="58"/>
        <end position="68"/>
    </location>
</feature>
<proteinExistence type="predicted"/>
<dbReference type="Proteomes" id="UP001154078">
    <property type="component" value="Chromosome 1"/>
</dbReference>
<feature type="compositionally biased region" description="Low complexity" evidence="1">
    <location>
        <begin position="14"/>
        <end position="24"/>
    </location>
</feature>
<feature type="compositionally biased region" description="Polar residues" evidence="1">
    <location>
        <begin position="1"/>
        <end position="13"/>
    </location>
</feature>
<evidence type="ECO:0000256" key="1">
    <source>
        <dbReference type="SAM" id="MobiDB-lite"/>
    </source>
</evidence>
<dbReference type="OrthoDB" id="6783569at2759"/>
<evidence type="ECO:0000313" key="3">
    <source>
        <dbReference type="Proteomes" id="UP001154078"/>
    </source>
</evidence>
<dbReference type="EMBL" id="OV121132">
    <property type="protein sequence ID" value="CAH0547057.1"/>
    <property type="molecule type" value="Genomic_DNA"/>
</dbReference>
<reference evidence="2" key="1">
    <citation type="submission" date="2021-12" db="EMBL/GenBank/DDBJ databases">
        <authorList>
            <person name="King R."/>
        </authorList>
    </citation>
    <scope>NUCLEOTIDE SEQUENCE</scope>
</reference>
<sequence length="191" mass="21427">MTSWASDQPSIAVSEQKNSSSNDSSSDESKSETNLSSSTSDELDDNLFNNNNGASDNESAISDNSNPFNDYPLNEIDDSDNDHTIGEDNDDPLNEIMFDSANLSKKDVLTMVYGLSLRHKLTNEARSDILELIRMCANLDTHSFSTTSYSFSKIFNPPDNEIKYQFYCNQCYHGLTDSMTKKLRKKVVKMV</sequence>
<evidence type="ECO:0000313" key="2">
    <source>
        <dbReference type="EMBL" id="CAH0547057.1"/>
    </source>
</evidence>